<protein>
    <submittedName>
        <fullName evidence="3">Uncharacterized protein</fullName>
    </submittedName>
</protein>
<organism evidence="3 4">
    <name type="scientific">Paracoccus seriniphilus</name>
    <dbReference type="NCBI Taxonomy" id="184748"/>
    <lineage>
        <taxon>Bacteria</taxon>
        <taxon>Pseudomonadati</taxon>
        <taxon>Pseudomonadota</taxon>
        <taxon>Alphaproteobacteria</taxon>
        <taxon>Rhodobacterales</taxon>
        <taxon>Paracoccaceae</taxon>
        <taxon>Paracoccus</taxon>
    </lineage>
</organism>
<dbReference type="OrthoDB" id="8455859at2"/>
<accession>A0A239PLW6</accession>
<keyword evidence="2" id="KW-0812">Transmembrane</keyword>
<dbReference type="AlphaFoldDB" id="A0A239PLW6"/>
<name>A0A239PLW6_9RHOB</name>
<dbReference type="Proteomes" id="UP000198307">
    <property type="component" value="Unassembled WGS sequence"/>
</dbReference>
<feature type="transmembrane region" description="Helical" evidence="2">
    <location>
        <begin position="27"/>
        <end position="49"/>
    </location>
</feature>
<keyword evidence="2" id="KW-0472">Membrane</keyword>
<evidence type="ECO:0000256" key="2">
    <source>
        <dbReference type="SAM" id="Phobius"/>
    </source>
</evidence>
<evidence type="ECO:0000256" key="1">
    <source>
        <dbReference type="SAM" id="MobiDB-lite"/>
    </source>
</evidence>
<dbReference type="EMBL" id="FZQB01000001">
    <property type="protein sequence ID" value="SNT68617.1"/>
    <property type="molecule type" value="Genomic_DNA"/>
</dbReference>
<sequence>MTHEEMLAALKPARLPATMASPDWHEIVALIALGMLLAVMAHLIALPFLRPRPSRLGRIRATRGLAPQERLLAIARILGYLPARLRPAAYGAEPVPPDDQIERIIKTSRKPR</sequence>
<gene>
    <name evidence="3" type="ORF">SAMN05444959_101175</name>
</gene>
<proteinExistence type="predicted"/>
<evidence type="ECO:0000313" key="4">
    <source>
        <dbReference type="Proteomes" id="UP000198307"/>
    </source>
</evidence>
<evidence type="ECO:0000313" key="3">
    <source>
        <dbReference type="EMBL" id="SNT68617.1"/>
    </source>
</evidence>
<dbReference type="RefSeq" id="WP_089342530.1">
    <property type="nucleotide sequence ID" value="NZ_CP067129.1"/>
</dbReference>
<keyword evidence="2" id="KW-1133">Transmembrane helix</keyword>
<reference evidence="3 4" key="1">
    <citation type="submission" date="2017-07" db="EMBL/GenBank/DDBJ databases">
        <authorList>
            <person name="Sun Z.S."/>
            <person name="Albrecht U."/>
            <person name="Echele G."/>
            <person name="Lee C.C."/>
        </authorList>
    </citation>
    <scope>NUCLEOTIDE SEQUENCE [LARGE SCALE GENOMIC DNA]</scope>
    <source>
        <strain evidence="3 4">DSM 14827</strain>
    </source>
</reference>
<feature type="region of interest" description="Disordered" evidence="1">
    <location>
        <begin position="92"/>
        <end position="112"/>
    </location>
</feature>
<keyword evidence="4" id="KW-1185">Reference proteome</keyword>